<gene>
    <name evidence="1" type="ORF">PISMIDRAFT_23533</name>
</gene>
<organism evidence="1 2">
    <name type="scientific">Pisolithus microcarpus 441</name>
    <dbReference type="NCBI Taxonomy" id="765257"/>
    <lineage>
        <taxon>Eukaryota</taxon>
        <taxon>Fungi</taxon>
        <taxon>Dikarya</taxon>
        <taxon>Basidiomycota</taxon>
        <taxon>Agaricomycotina</taxon>
        <taxon>Agaricomycetes</taxon>
        <taxon>Agaricomycetidae</taxon>
        <taxon>Boletales</taxon>
        <taxon>Sclerodermatineae</taxon>
        <taxon>Pisolithaceae</taxon>
        <taxon>Pisolithus</taxon>
    </lineage>
</organism>
<dbReference type="Proteomes" id="UP000054018">
    <property type="component" value="Unassembled WGS sequence"/>
</dbReference>
<dbReference type="AlphaFoldDB" id="A0A0C9Z278"/>
<evidence type="ECO:0000313" key="2">
    <source>
        <dbReference type="Proteomes" id="UP000054018"/>
    </source>
</evidence>
<keyword evidence="2" id="KW-1185">Reference proteome</keyword>
<reference evidence="1 2" key="1">
    <citation type="submission" date="2014-04" db="EMBL/GenBank/DDBJ databases">
        <authorList>
            <consortium name="DOE Joint Genome Institute"/>
            <person name="Kuo A."/>
            <person name="Kohler A."/>
            <person name="Costa M.D."/>
            <person name="Nagy L.G."/>
            <person name="Floudas D."/>
            <person name="Copeland A."/>
            <person name="Barry K.W."/>
            <person name="Cichocki N."/>
            <person name="Veneault-Fourrey C."/>
            <person name="LaButti K."/>
            <person name="Lindquist E.A."/>
            <person name="Lipzen A."/>
            <person name="Lundell T."/>
            <person name="Morin E."/>
            <person name="Murat C."/>
            <person name="Sun H."/>
            <person name="Tunlid A."/>
            <person name="Henrissat B."/>
            <person name="Grigoriev I.V."/>
            <person name="Hibbett D.S."/>
            <person name="Martin F."/>
            <person name="Nordberg H.P."/>
            <person name="Cantor M.N."/>
            <person name="Hua S.X."/>
        </authorList>
    </citation>
    <scope>NUCLEOTIDE SEQUENCE [LARGE SCALE GENOMIC DNA]</scope>
    <source>
        <strain evidence="1 2">441</strain>
    </source>
</reference>
<name>A0A0C9Z278_9AGAM</name>
<reference evidence="2" key="2">
    <citation type="submission" date="2015-01" db="EMBL/GenBank/DDBJ databases">
        <title>Evolutionary Origins and Diversification of the Mycorrhizal Mutualists.</title>
        <authorList>
            <consortium name="DOE Joint Genome Institute"/>
            <consortium name="Mycorrhizal Genomics Consortium"/>
            <person name="Kohler A."/>
            <person name="Kuo A."/>
            <person name="Nagy L.G."/>
            <person name="Floudas D."/>
            <person name="Copeland A."/>
            <person name="Barry K.W."/>
            <person name="Cichocki N."/>
            <person name="Veneault-Fourrey C."/>
            <person name="LaButti K."/>
            <person name="Lindquist E.A."/>
            <person name="Lipzen A."/>
            <person name="Lundell T."/>
            <person name="Morin E."/>
            <person name="Murat C."/>
            <person name="Riley R."/>
            <person name="Ohm R."/>
            <person name="Sun H."/>
            <person name="Tunlid A."/>
            <person name="Henrissat B."/>
            <person name="Grigoriev I.V."/>
            <person name="Hibbett D.S."/>
            <person name="Martin F."/>
        </authorList>
    </citation>
    <scope>NUCLEOTIDE SEQUENCE [LARGE SCALE GENOMIC DNA]</scope>
    <source>
        <strain evidence="2">441</strain>
    </source>
</reference>
<protein>
    <submittedName>
        <fullName evidence="1">Uncharacterized protein</fullName>
    </submittedName>
</protein>
<dbReference type="EMBL" id="KN833730">
    <property type="protein sequence ID" value="KIK23146.1"/>
    <property type="molecule type" value="Genomic_DNA"/>
</dbReference>
<accession>A0A0C9Z278</accession>
<evidence type="ECO:0000313" key="1">
    <source>
        <dbReference type="EMBL" id="KIK23146.1"/>
    </source>
</evidence>
<dbReference type="HOGENOM" id="CLU_2074103_0_0_1"/>
<sequence>MATHTVHFIVQGVKEDPSNTLVDILLFLVGLASIHEKKQIQRIAYVMSNDSSADQWLSINSHMVRAMSVGHNEDDSVLDNANIKQCPETVRWMDIVGAKEDSGMYTHQYTPLGPETHL</sequence>
<proteinExistence type="predicted"/>
<dbReference type="OrthoDB" id="10644873at2759"/>